<accession>A0A0J1B8B0</accession>
<sequence length="148" mass="15610">MNVFQSLVSSWQFWAVLSALAAALTAVFAKLGVKGVPPDVATFVRTIVILVFVSSLLFVSGQFSIVRSLSRRSVGFLVLSGLATGASWICYFRALDLGKAGQVASIDKMSVVLVAIIAFLFLNERLSMLATLGVLLISAGAILVAVAD</sequence>
<dbReference type="Pfam" id="PF00892">
    <property type="entry name" value="EamA"/>
    <property type="match status" value="1"/>
</dbReference>
<evidence type="ECO:0000313" key="4">
    <source>
        <dbReference type="Proteomes" id="UP000036367"/>
    </source>
</evidence>
<dbReference type="SUPFAM" id="SSF103481">
    <property type="entry name" value="Multidrug resistance efflux transporter EmrE"/>
    <property type="match status" value="1"/>
</dbReference>
<gene>
    <name evidence="3" type="ORF">RISK_005099</name>
</gene>
<comment type="caution">
    <text evidence="3">The sequence shown here is derived from an EMBL/GenBank/DDBJ whole genome shotgun (WGS) entry which is preliminary data.</text>
</comment>
<dbReference type="InterPro" id="IPR037185">
    <property type="entry name" value="EmrE-like"/>
</dbReference>
<dbReference type="PANTHER" id="PTHR22911">
    <property type="entry name" value="ACYL-MALONYL CONDENSING ENZYME-RELATED"/>
    <property type="match status" value="1"/>
</dbReference>
<evidence type="ECO:0000259" key="2">
    <source>
        <dbReference type="Pfam" id="PF00892"/>
    </source>
</evidence>
<dbReference type="Proteomes" id="UP000036367">
    <property type="component" value="Unassembled WGS sequence"/>
</dbReference>
<organism evidence="3 4">
    <name type="scientific">Rhodopirellula islandica</name>
    <dbReference type="NCBI Taxonomy" id="595434"/>
    <lineage>
        <taxon>Bacteria</taxon>
        <taxon>Pseudomonadati</taxon>
        <taxon>Planctomycetota</taxon>
        <taxon>Planctomycetia</taxon>
        <taxon>Pirellulales</taxon>
        <taxon>Pirellulaceae</taxon>
        <taxon>Rhodopirellula</taxon>
    </lineage>
</organism>
<dbReference type="GO" id="GO:0016020">
    <property type="term" value="C:membrane"/>
    <property type="evidence" value="ECO:0007669"/>
    <property type="project" value="InterPro"/>
</dbReference>
<evidence type="ECO:0000256" key="1">
    <source>
        <dbReference type="SAM" id="Phobius"/>
    </source>
</evidence>
<protein>
    <recommendedName>
        <fullName evidence="2">EamA domain-containing protein</fullName>
    </recommendedName>
</protein>
<dbReference type="EMBL" id="LECT01000043">
    <property type="protein sequence ID" value="KLU02803.1"/>
    <property type="molecule type" value="Genomic_DNA"/>
</dbReference>
<dbReference type="InterPro" id="IPR000620">
    <property type="entry name" value="EamA_dom"/>
</dbReference>
<feature type="transmembrane region" description="Helical" evidence="1">
    <location>
        <begin position="129"/>
        <end position="147"/>
    </location>
</feature>
<dbReference type="RefSeq" id="WP_047816204.1">
    <property type="nucleotide sequence ID" value="NZ_LECT01000043.1"/>
</dbReference>
<dbReference type="PATRIC" id="fig|595434.4.peg.4840"/>
<keyword evidence="1" id="KW-1133">Transmembrane helix</keyword>
<feature type="transmembrane region" description="Helical" evidence="1">
    <location>
        <begin position="45"/>
        <end position="66"/>
    </location>
</feature>
<keyword evidence="1" id="KW-0812">Transmembrane</keyword>
<reference evidence="3" key="1">
    <citation type="submission" date="2015-05" db="EMBL/GenBank/DDBJ databases">
        <title>Permanent draft genome of Rhodopirellula islandicus K833.</title>
        <authorList>
            <person name="Kizina J."/>
            <person name="Richter M."/>
            <person name="Glockner F.O."/>
            <person name="Harder J."/>
        </authorList>
    </citation>
    <scope>NUCLEOTIDE SEQUENCE [LARGE SCALE GENOMIC DNA]</scope>
    <source>
        <strain evidence="3">K833</strain>
    </source>
</reference>
<dbReference type="OrthoDB" id="9806718at2"/>
<feature type="domain" description="EamA" evidence="2">
    <location>
        <begin position="10"/>
        <end position="145"/>
    </location>
</feature>
<feature type="transmembrane region" description="Helical" evidence="1">
    <location>
        <begin position="73"/>
        <end position="94"/>
    </location>
</feature>
<keyword evidence="4" id="KW-1185">Reference proteome</keyword>
<evidence type="ECO:0000313" key="3">
    <source>
        <dbReference type="EMBL" id="KLU02803.1"/>
    </source>
</evidence>
<dbReference type="Gene3D" id="1.10.3730.20">
    <property type="match status" value="1"/>
</dbReference>
<dbReference type="FunFam" id="1.10.3730.20:FF:000009">
    <property type="entry name" value="EamA family transporter"/>
    <property type="match status" value="1"/>
</dbReference>
<name>A0A0J1B8B0_RHOIS</name>
<feature type="transmembrane region" description="Helical" evidence="1">
    <location>
        <begin position="100"/>
        <end position="122"/>
    </location>
</feature>
<dbReference type="AlphaFoldDB" id="A0A0J1B8B0"/>
<proteinExistence type="predicted"/>
<keyword evidence="1" id="KW-0472">Membrane</keyword>
<dbReference type="PANTHER" id="PTHR22911:SF137">
    <property type="entry name" value="SOLUTE CARRIER FAMILY 35 MEMBER G2-RELATED"/>
    <property type="match status" value="1"/>
</dbReference>